<gene>
    <name evidence="1" type="ORF">FE782_10725</name>
</gene>
<organism evidence="1 2">
    <name type="scientific">Paenibacillus antri</name>
    <dbReference type="NCBI Taxonomy" id="2582848"/>
    <lineage>
        <taxon>Bacteria</taxon>
        <taxon>Bacillati</taxon>
        <taxon>Bacillota</taxon>
        <taxon>Bacilli</taxon>
        <taxon>Bacillales</taxon>
        <taxon>Paenibacillaceae</taxon>
        <taxon>Paenibacillus</taxon>
    </lineage>
</organism>
<protein>
    <recommendedName>
        <fullName evidence="3">DUF4091 domain-containing protein</fullName>
    </recommendedName>
</protein>
<dbReference type="RefSeq" id="WP_138194088.1">
    <property type="nucleotide sequence ID" value="NZ_VCIW01000005.1"/>
</dbReference>
<dbReference type="EMBL" id="VCIW01000005">
    <property type="protein sequence ID" value="TLS52432.1"/>
    <property type="molecule type" value="Genomic_DNA"/>
</dbReference>
<keyword evidence="2" id="KW-1185">Reference proteome</keyword>
<dbReference type="AlphaFoldDB" id="A0A5R9G7P2"/>
<proteinExistence type="predicted"/>
<reference evidence="1 2" key="1">
    <citation type="submission" date="2019-05" db="EMBL/GenBank/DDBJ databases">
        <authorList>
            <person name="Narsing Rao M.P."/>
            <person name="Li W.J."/>
        </authorList>
    </citation>
    <scope>NUCLEOTIDE SEQUENCE [LARGE SCALE GENOMIC DNA]</scope>
    <source>
        <strain evidence="1 2">SYSU_K30003</strain>
    </source>
</reference>
<evidence type="ECO:0000313" key="1">
    <source>
        <dbReference type="EMBL" id="TLS52432.1"/>
    </source>
</evidence>
<evidence type="ECO:0008006" key="3">
    <source>
        <dbReference type="Google" id="ProtNLM"/>
    </source>
</evidence>
<accession>A0A5R9G7P2</accession>
<name>A0A5R9G7P2_9BACL</name>
<comment type="caution">
    <text evidence="1">The sequence shown here is derived from an EMBL/GenBank/DDBJ whole genome shotgun (WGS) entry which is preliminary data.</text>
</comment>
<sequence length="605" mass="69394">MRIFAIKDYARIDGLTGTFVERDHASDLEICEAIVELHAGTNQYVSFQIVVQTSGAPVTSFALELRDLRGEDGALLSAGETDVYVEWFHRTNGKLVPDLLVPMSEAFPFRLPLDERYMPDQRAGALWVDWFVPPGLAPGAYRGTFAVRANDEEREFELQLRIYAVTVPNRSRMTADLNAYADSISPEFPELRDNPARYEDGSFFEMEAKVVRMAREHRAVYHHLGYRHSGKVTPSFAPELEGEGKNIRVKSWELFDRHFGPYLDGTAFAGSKRGAYPLEYMYLPFNLEWPARFEKWGKKGYRTETRRILSEFVRHFEEKGWTETTFEVFLNHKKQYRFYPFTIDEIWYEHDEEPMEAYYDLIEGVFDATPVSFVYRMDSSNHYGTHSRNRFADMCKLWVVGEGMFSWFPDSVPSMKAKGNTIWIYGGNVIGDLSRDLLTLFTWPMEAFMTGIHGFTVWNSFGHRGADYLAEPIAGEVILYPGARLGMKEPLPSIRLKALRNFMQLADVLMGTRGTDIEYGGPDVNGGVKRIVNRHYGFEDGREWWRATPDFVDTPPRIWDFSPGGAVDRACSPAFGEGRSPRTIERIGKDVLAYLDGQGWYDGER</sequence>
<evidence type="ECO:0000313" key="2">
    <source>
        <dbReference type="Proteomes" id="UP000309676"/>
    </source>
</evidence>
<dbReference type="Proteomes" id="UP000309676">
    <property type="component" value="Unassembled WGS sequence"/>
</dbReference>
<dbReference type="OrthoDB" id="2501743at2"/>